<dbReference type="SMART" id="SM00563">
    <property type="entry name" value="PlsC"/>
    <property type="match status" value="1"/>
</dbReference>
<evidence type="ECO:0000256" key="1">
    <source>
        <dbReference type="ARBA" id="ARBA00006432"/>
    </source>
</evidence>
<dbReference type="FunFam" id="3.40.50.12780:FF:000013">
    <property type="entry name" value="Long-chain-fatty-acid--AMP ligase FadD32"/>
    <property type="match status" value="1"/>
</dbReference>
<dbReference type="PROSITE" id="PS00455">
    <property type="entry name" value="AMP_BINDING"/>
    <property type="match status" value="1"/>
</dbReference>
<accession>A0A2Z4ACX5</accession>
<dbReference type="GO" id="GO:0070566">
    <property type="term" value="F:adenylyltransferase activity"/>
    <property type="evidence" value="ECO:0007669"/>
    <property type="project" value="TreeGrafter"/>
</dbReference>
<comment type="similarity">
    <text evidence="1">Belongs to the ATP-dependent AMP-binding enzyme family.</text>
</comment>
<sequence length="961" mass="107160">MPLDESGKVDSDVSVETLLGLIDEIVAEINPGDSRRLPTEIDHNLDSVTGLDSLSKMELLSRIEETFKITLVEQSLIDAETPRDLLRVIESAGFQEGITTKVSVTPTNREVIEGNPTSAKTLTEVLKWHVNQHPERTLIQFYSDLGEGETISYGSLQNSALIIAESLRLRGVEINEPVAIILPTGAEYFYSFVGILYSGGVPVPLYPPARWRTLDDHIQRQESILRSCGARFLITSVEGSCFMENKKGHAGKLQHIFTVADLLLSKSPKVLPVITPKDTALLQYTSGSTGNPKGVVLTHSNLLNNVRAMGEAVDARSSDVFISWLPLYHDMGLIGAWMGSLYFGMKLVLMSPTAFLAKPQRWLWAIHRYRGTLSAAPNFAYDQTLRRIDDAHISGLDLSSWRVAFNGAEPVSAVTVEKFIGKFRNYGFKSETLTPVYGLAECCVGLAFPPLGRGVKRDQINRQSFQRTGIAMEENQTDAIPLVFVSNGLPLPGHEIRIVDTSGRELPERQEGRVQFRGPSATLGYYRNFSETGRLFDGDWRNTGDRGYIAQGEVYITGRVKDIIIKAGRNLYPYELEAAIGRHQDIITGNVAVFGSSDPISGLERLVAIAETRKKSERGLNILRSEVNLIVSELVGLIPDDLVLVPPRTVLKTSSGKVRRAANRAIYERKEQPKRRHISFIEDLRIRASLLKDEIGTKWNFLRSMLYATRCWILFGFMVPFIWFGVVANPIVSWRWTILKYIGRFLSALAGISLTISGLDRIPKNRPFIFVCNHASYIDGFILTTLLPFPVRFVAKSELWNNLLIGKFLSKIGSCSVERFDHQQGLKDFEVLASSSREETALLFFPEGSFSRMPGLLPFHLGAFVAAAEADVAIVPIAIRGTRSILRADSWFPRKGTVSVVVGDSIDPEKISAQNDNGRWNIAIKLRDNSRSWILRHCAEPELSHEQASIFAQRRKDRNSG</sequence>
<dbReference type="GO" id="GO:0006633">
    <property type="term" value="P:fatty acid biosynthetic process"/>
    <property type="evidence" value="ECO:0007669"/>
    <property type="project" value="TreeGrafter"/>
</dbReference>
<dbReference type="EMBL" id="CP029803">
    <property type="protein sequence ID" value="AWT59801.1"/>
    <property type="molecule type" value="Genomic_DNA"/>
</dbReference>
<evidence type="ECO:0000259" key="4">
    <source>
        <dbReference type="PROSITE" id="PS50075"/>
    </source>
</evidence>
<dbReference type="PANTHER" id="PTHR22754:SF32">
    <property type="entry name" value="DISCO-INTERACTING PROTEIN 2"/>
    <property type="match status" value="1"/>
</dbReference>
<proteinExistence type="inferred from homology"/>
<dbReference type="Pfam" id="PF01553">
    <property type="entry name" value="Acyltransferase"/>
    <property type="match status" value="1"/>
</dbReference>
<dbReference type="Pfam" id="PF00550">
    <property type="entry name" value="PP-binding"/>
    <property type="match status" value="1"/>
</dbReference>
<dbReference type="InterPro" id="IPR000873">
    <property type="entry name" value="AMP-dep_synth/lig_dom"/>
</dbReference>
<protein>
    <submittedName>
        <fullName evidence="5">Long-chain-fatty-acid--AMP ligase FadD26</fullName>
        <ecNumber evidence="5">6.2.1.-</ecNumber>
    </submittedName>
</protein>
<dbReference type="Gene3D" id="1.10.1200.10">
    <property type="entry name" value="ACP-like"/>
    <property type="match status" value="1"/>
</dbReference>
<dbReference type="PROSITE" id="PS50075">
    <property type="entry name" value="CARRIER"/>
    <property type="match status" value="1"/>
</dbReference>
<dbReference type="PANTHER" id="PTHR22754">
    <property type="entry name" value="DISCO-INTERACTING PROTEIN 2 DIP2 -RELATED"/>
    <property type="match status" value="1"/>
</dbReference>
<dbReference type="InterPro" id="IPR036736">
    <property type="entry name" value="ACP-like_sf"/>
</dbReference>
<dbReference type="InterPro" id="IPR042099">
    <property type="entry name" value="ANL_N_sf"/>
</dbReference>
<dbReference type="CDD" id="cd05931">
    <property type="entry name" value="FAAL"/>
    <property type="match status" value="1"/>
</dbReference>
<keyword evidence="3" id="KW-0472">Membrane</keyword>
<evidence type="ECO:0000256" key="3">
    <source>
        <dbReference type="SAM" id="Phobius"/>
    </source>
</evidence>
<dbReference type="InterPro" id="IPR045851">
    <property type="entry name" value="AMP-bd_C_sf"/>
</dbReference>
<dbReference type="GO" id="GO:0071766">
    <property type="term" value="P:Actinobacterium-type cell wall biogenesis"/>
    <property type="evidence" value="ECO:0007669"/>
    <property type="project" value="UniProtKB-ARBA"/>
</dbReference>
<dbReference type="SUPFAM" id="SSF56801">
    <property type="entry name" value="Acetyl-CoA synthetase-like"/>
    <property type="match status" value="1"/>
</dbReference>
<dbReference type="CDD" id="cd07989">
    <property type="entry name" value="LPLAT_AGPAT-like"/>
    <property type="match status" value="1"/>
</dbReference>
<dbReference type="InterPro" id="IPR009081">
    <property type="entry name" value="PP-bd_ACP"/>
</dbReference>
<dbReference type="GO" id="GO:0005886">
    <property type="term" value="C:plasma membrane"/>
    <property type="evidence" value="ECO:0007669"/>
    <property type="project" value="TreeGrafter"/>
</dbReference>
<evidence type="ECO:0000256" key="2">
    <source>
        <dbReference type="ARBA" id="ARBA00022598"/>
    </source>
</evidence>
<dbReference type="Proteomes" id="UP000247465">
    <property type="component" value="Chromosome"/>
</dbReference>
<dbReference type="GO" id="GO:0016874">
    <property type="term" value="F:ligase activity"/>
    <property type="evidence" value="ECO:0007669"/>
    <property type="project" value="UniProtKB-KW"/>
</dbReference>
<dbReference type="SUPFAM" id="SSF69593">
    <property type="entry name" value="Glycerol-3-phosphate (1)-acyltransferase"/>
    <property type="match status" value="1"/>
</dbReference>
<organism evidence="5 6">
    <name type="scientific">Candidatus Moanibacter tarae</name>
    <dbReference type="NCBI Taxonomy" id="2200854"/>
    <lineage>
        <taxon>Bacteria</taxon>
        <taxon>Pseudomonadati</taxon>
        <taxon>Verrucomicrobiota</taxon>
        <taxon>Opitutia</taxon>
        <taxon>Puniceicoccales</taxon>
        <taxon>Puniceicoccales incertae sedis</taxon>
        <taxon>Candidatus Moanibacter</taxon>
    </lineage>
</organism>
<keyword evidence="2 5" id="KW-0436">Ligase</keyword>
<name>A0A2Z4ACX5_9BACT</name>
<dbReference type="InterPro" id="IPR020845">
    <property type="entry name" value="AMP-binding_CS"/>
</dbReference>
<dbReference type="GO" id="GO:0016746">
    <property type="term" value="F:acyltransferase activity"/>
    <property type="evidence" value="ECO:0007669"/>
    <property type="project" value="InterPro"/>
</dbReference>
<dbReference type="Gene3D" id="3.40.50.12780">
    <property type="entry name" value="N-terminal domain of ligase-like"/>
    <property type="match status" value="1"/>
</dbReference>
<dbReference type="Gene3D" id="3.30.300.30">
    <property type="match status" value="1"/>
</dbReference>
<dbReference type="InterPro" id="IPR002123">
    <property type="entry name" value="Plipid/glycerol_acylTrfase"/>
</dbReference>
<keyword evidence="3" id="KW-1133">Transmembrane helix</keyword>
<feature type="domain" description="Carrier" evidence="4">
    <location>
        <begin position="16"/>
        <end position="93"/>
    </location>
</feature>
<gene>
    <name evidence="5" type="ORF">DF168_00996</name>
</gene>
<keyword evidence="3" id="KW-0812">Transmembrane</keyword>
<feature type="transmembrane region" description="Helical" evidence="3">
    <location>
        <begin position="711"/>
        <end position="732"/>
    </location>
</feature>
<dbReference type="KEGG" id="mtar:DF168_00996"/>
<dbReference type="InterPro" id="IPR040097">
    <property type="entry name" value="FAAL/FAAC"/>
</dbReference>
<evidence type="ECO:0000313" key="6">
    <source>
        <dbReference type="Proteomes" id="UP000247465"/>
    </source>
</evidence>
<dbReference type="AlphaFoldDB" id="A0A2Z4ACX5"/>
<feature type="transmembrane region" description="Helical" evidence="3">
    <location>
        <begin position="738"/>
        <end position="756"/>
    </location>
</feature>
<dbReference type="SUPFAM" id="SSF47336">
    <property type="entry name" value="ACP-like"/>
    <property type="match status" value="1"/>
</dbReference>
<reference evidence="5 6" key="1">
    <citation type="submission" date="2018-06" db="EMBL/GenBank/DDBJ databases">
        <title>Draft Genome Sequence of a Novel Marine Bacterium Related to the Verrucomicrobia.</title>
        <authorList>
            <person name="Vosseberg J."/>
            <person name="Martijn J."/>
            <person name="Ettema T.J.G."/>
        </authorList>
    </citation>
    <scope>NUCLEOTIDE SEQUENCE [LARGE SCALE GENOMIC DNA]</scope>
    <source>
        <strain evidence="5">TARA_B100001123</strain>
    </source>
</reference>
<evidence type="ECO:0000313" key="5">
    <source>
        <dbReference type="EMBL" id="AWT59801.1"/>
    </source>
</evidence>
<dbReference type="EC" id="6.2.1.-" evidence="5"/>
<dbReference type="Pfam" id="PF00501">
    <property type="entry name" value="AMP-binding"/>
    <property type="match status" value="1"/>
</dbReference>